<keyword evidence="3" id="KW-0540">Nuclease</keyword>
<evidence type="ECO:0000256" key="10">
    <source>
        <dbReference type="PIRSR" id="PIRSR610347-2"/>
    </source>
</evidence>
<feature type="compositionally biased region" description="Acidic residues" evidence="11">
    <location>
        <begin position="403"/>
        <end position="420"/>
    </location>
</feature>
<evidence type="ECO:0000256" key="1">
    <source>
        <dbReference type="ARBA" id="ARBA00004123"/>
    </source>
</evidence>
<keyword evidence="5" id="KW-0378">Hydrolase</keyword>
<keyword evidence="4" id="KW-0227">DNA damage</keyword>
<keyword evidence="8" id="KW-0539">Nucleus</keyword>
<keyword evidence="6" id="KW-0269">Exonuclease</keyword>
<comment type="subcellular location">
    <subcellularLocation>
        <location evidence="1">Nucleus</location>
    </subcellularLocation>
</comment>
<feature type="binding site" evidence="10">
    <location>
        <position position="123"/>
    </location>
    <ligand>
        <name>substrate</name>
    </ligand>
</feature>
<name>A0A4S8LXY8_DENBC</name>
<dbReference type="InterPro" id="IPR010347">
    <property type="entry name" value="Tdp1"/>
</dbReference>
<evidence type="ECO:0000313" key="12">
    <source>
        <dbReference type="EMBL" id="THU94058.1"/>
    </source>
</evidence>
<evidence type="ECO:0000256" key="5">
    <source>
        <dbReference type="ARBA" id="ARBA00022801"/>
    </source>
</evidence>
<dbReference type="EMBL" id="ML179233">
    <property type="protein sequence ID" value="THU94058.1"/>
    <property type="molecule type" value="Genomic_DNA"/>
</dbReference>
<dbReference type="GO" id="GO:0017005">
    <property type="term" value="F:3'-tyrosyl-DNA phosphodiesterase activity"/>
    <property type="evidence" value="ECO:0007669"/>
    <property type="project" value="TreeGrafter"/>
</dbReference>
<reference evidence="12 13" key="1">
    <citation type="journal article" date="2019" name="Nat. Ecol. Evol.">
        <title>Megaphylogeny resolves global patterns of mushroom evolution.</title>
        <authorList>
            <person name="Varga T."/>
            <person name="Krizsan K."/>
            <person name="Foldi C."/>
            <person name="Dima B."/>
            <person name="Sanchez-Garcia M."/>
            <person name="Sanchez-Ramirez S."/>
            <person name="Szollosi G.J."/>
            <person name="Szarkandi J.G."/>
            <person name="Papp V."/>
            <person name="Albert L."/>
            <person name="Andreopoulos W."/>
            <person name="Angelini C."/>
            <person name="Antonin V."/>
            <person name="Barry K.W."/>
            <person name="Bougher N.L."/>
            <person name="Buchanan P."/>
            <person name="Buyck B."/>
            <person name="Bense V."/>
            <person name="Catcheside P."/>
            <person name="Chovatia M."/>
            <person name="Cooper J."/>
            <person name="Damon W."/>
            <person name="Desjardin D."/>
            <person name="Finy P."/>
            <person name="Geml J."/>
            <person name="Haridas S."/>
            <person name="Hughes K."/>
            <person name="Justo A."/>
            <person name="Karasinski D."/>
            <person name="Kautmanova I."/>
            <person name="Kiss B."/>
            <person name="Kocsube S."/>
            <person name="Kotiranta H."/>
            <person name="LaButti K.M."/>
            <person name="Lechner B.E."/>
            <person name="Liimatainen K."/>
            <person name="Lipzen A."/>
            <person name="Lukacs Z."/>
            <person name="Mihaltcheva S."/>
            <person name="Morgado L.N."/>
            <person name="Niskanen T."/>
            <person name="Noordeloos M.E."/>
            <person name="Ohm R.A."/>
            <person name="Ortiz-Santana B."/>
            <person name="Ovrebo C."/>
            <person name="Racz N."/>
            <person name="Riley R."/>
            <person name="Savchenko A."/>
            <person name="Shiryaev A."/>
            <person name="Soop K."/>
            <person name="Spirin V."/>
            <person name="Szebenyi C."/>
            <person name="Tomsovsky M."/>
            <person name="Tulloss R.E."/>
            <person name="Uehling J."/>
            <person name="Grigoriev I.V."/>
            <person name="Vagvolgyi C."/>
            <person name="Papp T."/>
            <person name="Martin F.M."/>
            <person name="Miettinen O."/>
            <person name="Hibbett D.S."/>
            <person name="Nagy L.G."/>
        </authorList>
    </citation>
    <scope>NUCLEOTIDE SEQUENCE [LARGE SCALE GENOMIC DNA]</scope>
    <source>
        <strain evidence="12 13">CBS 962.96</strain>
    </source>
</reference>
<dbReference type="GO" id="GO:0006281">
    <property type="term" value="P:DNA repair"/>
    <property type="evidence" value="ECO:0007669"/>
    <property type="project" value="UniProtKB-KW"/>
</dbReference>
<evidence type="ECO:0000256" key="11">
    <source>
        <dbReference type="SAM" id="MobiDB-lite"/>
    </source>
</evidence>
<dbReference type="CDD" id="cd09122">
    <property type="entry name" value="PLDc_Tdp1_1"/>
    <property type="match status" value="1"/>
</dbReference>
<proteinExistence type="inferred from homology"/>
<dbReference type="Pfam" id="PF06087">
    <property type="entry name" value="Tyr-DNA_phospho"/>
    <property type="match status" value="1"/>
</dbReference>
<evidence type="ECO:0000256" key="4">
    <source>
        <dbReference type="ARBA" id="ARBA00022763"/>
    </source>
</evidence>
<dbReference type="Gene3D" id="3.30.870.10">
    <property type="entry name" value="Endonuclease Chain A"/>
    <property type="match status" value="2"/>
</dbReference>
<dbReference type="GO" id="GO:0005634">
    <property type="term" value="C:nucleus"/>
    <property type="evidence" value="ECO:0007669"/>
    <property type="project" value="UniProtKB-SubCell"/>
</dbReference>
<dbReference type="Proteomes" id="UP000297245">
    <property type="component" value="Unassembled WGS sequence"/>
</dbReference>
<feature type="active site" description="Nucleophile" evidence="9">
    <location>
        <position position="121"/>
    </location>
</feature>
<evidence type="ECO:0000256" key="7">
    <source>
        <dbReference type="ARBA" id="ARBA00023204"/>
    </source>
</evidence>
<evidence type="ECO:0000256" key="6">
    <source>
        <dbReference type="ARBA" id="ARBA00022839"/>
    </source>
</evidence>
<dbReference type="OrthoDB" id="47785at2759"/>
<accession>A0A4S8LXY8</accession>
<sequence>MSNRSATSARPAVNGNQVENEELFWNGELRPTAVQGAEPREDGRPTIRLTKILGKTSDISFVILSTYALDLPWLYSLFDPAVPVILVTHPTDAGGQASLKNVLPNWIKTTPVLKGGFGVMHMKFMLIFYKTGRLRVAVTTANLVDFDWRDIENAAWVQDIQPLQVQLRTKFDPKNTESFQYIFKRVLDGVNVKPALDKMIMQGHPNLPLTNTSDLCTNWDWSRVKVALIPSIAGRYEGWNNVLGNGHPRLMKAIRNMGCRTGTIASPSSPRASSNAVSKKEKTKHLQVEYITSSTGIYTHSWLSEFYYSVRGESAGDWLDLGKAGKAKKDAGGVTEGQISIVFPSKARVHASRYGERGAGTIFSQRKYWELANYPRELFREPRSLAGNVLMHTKVVYQVLSDSESESESGTDAESDSDGLELVDPPIGWVYVGSHNFTPSAWGTISGSRSNPVLNINNYELGIVFPVHSQAEIDEIALFKRPLTKYEESDVPWVSILTSEHSVFVI</sequence>
<dbReference type="GO" id="GO:0003697">
    <property type="term" value="F:single-stranded DNA binding"/>
    <property type="evidence" value="ECO:0007669"/>
    <property type="project" value="TreeGrafter"/>
</dbReference>
<dbReference type="AlphaFoldDB" id="A0A4S8LXY8"/>
<keyword evidence="13" id="KW-1185">Reference proteome</keyword>
<gene>
    <name evidence="12" type="ORF">K435DRAFT_756892</name>
</gene>
<comment type="similarity">
    <text evidence="2">Belongs to the tyrosyl-DNA phosphodiesterase family.</text>
</comment>
<organism evidence="12 13">
    <name type="scientific">Dendrothele bispora (strain CBS 962.96)</name>
    <dbReference type="NCBI Taxonomy" id="1314807"/>
    <lineage>
        <taxon>Eukaryota</taxon>
        <taxon>Fungi</taxon>
        <taxon>Dikarya</taxon>
        <taxon>Basidiomycota</taxon>
        <taxon>Agaricomycotina</taxon>
        <taxon>Agaricomycetes</taxon>
        <taxon>Agaricomycetidae</taxon>
        <taxon>Agaricales</taxon>
        <taxon>Agaricales incertae sedis</taxon>
        <taxon>Dendrothele</taxon>
    </lineage>
</organism>
<evidence type="ECO:0000256" key="2">
    <source>
        <dbReference type="ARBA" id="ARBA00010205"/>
    </source>
</evidence>
<dbReference type="PANTHER" id="PTHR12415">
    <property type="entry name" value="TYROSYL-DNA PHOSPHODIESTERASE 1"/>
    <property type="match status" value="1"/>
</dbReference>
<feature type="binding site" evidence="10">
    <location>
        <position position="394"/>
    </location>
    <ligand>
        <name>substrate</name>
    </ligand>
</feature>
<dbReference type="GO" id="GO:0004527">
    <property type="term" value="F:exonuclease activity"/>
    <property type="evidence" value="ECO:0007669"/>
    <property type="project" value="UniProtKB-KW"/>
</dbReference>
<dbReference type="PANTHER" id="PTHR12415:SF0">
    <property type="entry name" value="TYROSYL-DNA PHOSPHODIESTERASE 1"/>
    <property type="match status" value="1"/>
</dbReference>
<feature type="region of interest" description="Disordered" evidence="11">
    <location>
        <begin position="401"/>
        <end position="420"/>
    </location>
</feature>
<feature type="active site" description="Proton donor/acceptor" evidence="9">
    <location>
        <position position="392"/>
    </location>
</feature>
<protein>
    <submittedName>
        <fullName evidence="12">Phospholipase D/nuclease</fullName>
    </submittedName>
</protein>
<dbReference type="SUPFAM" id="SSF56024">
    <property type="entry name" value="Phospholipase D/nuclease"/>
    <property type="match status" value="2"/>
</dbReference>
<evidence type="ECO:0000313" key="13">
    <source>
        <dbReference type="Proteomes" id="UP000297245"/>
    </source>
</evidence>
<evidence type="ECO:0000256" key="9">
    <source>
        <dbReference type="PIRSR" id="PIRSR610347-1"/>
    </source>
</evidence>
<evidence type="ECO:0000256" key="3">
    <source>
        <dbReference type="ARBA" id="ARBA00022722"/>
    </source>
</evidence>
<dbReference type="GO" id="GO:0003690">
    <property type="term" value="F:double-stranded DNA binding"/>
    <property type="evidence" value="ECO:0007669"/>
    <property type="project" value="TreeGrafter"/>
</dbReference>
<evidence type="ECO:0000256" key="8">
    <source>
        <dbReference type="ARBA" id="ARBA00023242"/>
    </source>
</evidence>
<keyword evidence="7" id="KW-0234">DNA repair</keyword>